<reference evidence="6 7" key="1">
    <citation type="submission" date="2019-06" db="EMBL/GenBank/DDBJ databases">
        <title>Amycolatopsis alkalitolerans sp. nov., isolated from Gastrodia elata Blume.</title>
        <authorList>
            <person name="Narsing Rao M.P."/>
            <person name="Li W.J."/>
        </authorList>
    </citation>
    <scope>NUCLEOTIDE SEQUENCE [LARGE SCALE GENOMIC DNA]</scope>
    <source>
        <strain evidence="6 7">SYSUP0005</strain>
    </source>
</reference>
<feature type="domain" description="IclR-ED" evidence="5">
    <location>
        <begin position="139"/>
        <end position="323"/>
    </location>
</feature>
<dbReference type="Gene3D" id="3.30.450.40">
    <property type="match status" value="1"/>
</dbReference>
<gene>
    <name evidence="6" type="ORF">FG385_16720</name>
</gene>
<name>A0A5C4M0X3_9PSEU</name>
<dbReference type="Pfam" id="PF09339">
    <property type="entry name" value="HTH_IclR"/>
    <property type="match status" value="1"/>
</dbReference>
<dbReference type="PROSITE" id="PS51078">
    <property type="entry name" value="ICLR_ED"/>
    <property type="match status" value="1"/>
</dbReference>
<dbReference type="InterPro" id="IPR014757">
    <property type="entry name" value="Tscrpt_reg_IclR_C"/>
</dbReference>
<feature type="region of interest" description="Disordered" evidence="4">
    <location>
        <begin position="1"/>
        <end position="40"/>
    </location>
</feature>
<dbReference type="InterPro" id="IPR036388">
    <property type="entry name" value="WH-like_DNA-bd_sf"/>
</dbReference>
<sequence>MPGEPEPAGERLHEGPEPDPLHDPVDADGDTDAVTHIPSLPRAVRPVERRCLGRGPGASCGEDIASATLVSWKGDAMNSARMALHAVRLLASRGTLTVTELARELGVAPSTAHRVLANCVVSGFARQEHGGGPYLPAEAMHEITLSITSAVTLRDAAGVQLAELRERTGLTTSVMVLEGSGARFVQSLEGSGPRRATARLGRVLPAHCTSGGKAMLAFCSAGDLDRRFPGHRLAGVTGRSITDWECLLREFARIRLRGWAANIGESDRAVTGIGAPILLGSGEPAAAVTLAASASHVRTRAEIEPFLEPLLDAATTIQTLLRGSRTVRPSA</sequence>
<accession>A0A5C4M0X3</accession>
<keyword evidence="2" id="KW-0238">DNA-binding</keyword>
<proteinExistence type="predicted"/>
<keyword evidence="3" id="KW-0804">Transcription</keyword>
<keyword evidence="7" id="KW-1185">Reference proteome</keyword>
<dbReference type="InterPro" id="IPR036390">
    <property type="entry name" value="WH_DNA-bd_sf"/>
</dbReference>
<organism evidence="6 7">
    <name type="scientific">Amycolatopsis alkalitolerans</name>
    <dbReference type="NCBI Taxonomy" id="2547244"/>
    <lineage>
        <taxon>Bacteria</taxon>
        <taxon>Bacillati</taxon>
        <taxon>Actinomycetota</taxon>
        <taxon>Actinomycetes</taxon>
        <taxon>Pseudonocardiales</taxon>
        <taxon>Pseudonocardiaceae</taxon>
        <taxon>Amycolatopsis</taxon>
    </lineage>
</organism>
<feature type="compositionally biased region" description="Basic and acidic residues" evidence="4">
    <location>
        <begin position="8"/>
        <end position="25"/>
    </location>
</feature>
<evidence type="ECO:0000259" key="5">
    <source>
        <dbReference type="PROSITE" id="PS51078"/>
    </source>
</evidence>
<dbReference type="Pfam" id="PF01614">
    <property type="entry name" value="IclR_C"/>
    <property type="match status" value="1"/>
</dbReference>
<dbReference type="InterPro" id="IPR050707">
    <property type="entry name" value="HTH_MetabolicPath_Reg"/>
</dbReference>
<comment type="caution">
    <text evidence="6">The sequence shown here is derived from an EMBL/GenBank/DDBJ whole genome shotgun (WGS) entry which is preliminary data.</text>
</comment>
<dbReference type="SUPFAM" id="SSF55781">
    <property type="entry name" value="GAF domain-like"/>
    <property type="match status" value="1"/>
</dbReference>
<dbReference type="PANTHER" id="PTHR30136">
    <property type="entry name" value="HELIX-TURN-HELIX TRANSCRIPTIONAL REGULATOR, ICLR FAMILY"/>
    <property type="match status" value="1"/>
</dbReference>
<dbReference type="SUPFAM" id="SSF46785">
    <property type="entry name" value="Winged helix' DNA-binding domain"/>
    <property type="match status" value="1"/>
</dbReference>
<evidence type="ECO:0000256" key="2">
    <source>
        <dbReference type="ARBA" id="ARBA00023125"/>
    </source>
</evidence>
<dbReference type="InterPro" id="IPR005471">
    <property type="entry name" value="Tscrpt_reg_IclR_N"/>
</dbReference>
<dbReference type="Gene3D" id="1.10.10.10">
    <property type="entry name" value="Winged helix-like DNA-binding domain superfamily/Winged helix DNA-binding domain"/>
    <property type="match status" value="1"/>
</dbReference>
<evidence type="ECO:0000256" key="1">
    <source>
        <dbReference type="ARBA" id="ARBA00023015"/>
    </source>
</evidence>
<protein>
    <submittedName>
        <fullName evidence="6">IclR family transcriptional regulator</fullName>
    </submittedName>
</protein>
<evidence type="ECO:0000256" key="3">
    <source>
        <dbReference type="ARBA" id="ARBA00023163"/>
    </source>
</evidence>
<evidence type="ECO:0000256" key="4">
    <source>
        <dbReference type="SAM" id="MobiDB-lite"/>
    </source>
</evidence>
<keyword evidence="1" id="KW-0805">Transcription regulation</keyword>
<dbReference type="AlphaFoldDB" id="A0A5C4M0X3"/>
<evidence type="ECO:0000313" key="6">
    <source>
        <dbReference type="EMBL" id="TNC24883.1"/>
    </source>
</evidence>
<dbReference type="Proteomes" id="UP000305546">
    <property type="component" value="Unassembled WGS sequence"/>
</dbReference>
<dbReference type="GO" id="GO:0003677">
    <property type="term" value="F:DNA binding"/>
    <property type="evidence" value="ECO:0007669"/>
    <property type="project" value="UniProtKB-KW"/>
</dbReference>
<dbReference type="EMBL" id="VDFW01000013">
    <property type="protein sequence ID" value="TNC24883.1"/>
    <property type="molecule type" value="Genomic_DNA"/>
</dbReference>
<dbReference type="SMART" id="SM00346">
    <property type="entry name" value="HTH_ICLR"/>
    <property type="match status" value="1"/>
</dbReference>
<dbReference type="GO" id="GO:0003700">
    <property type="term" value="F:DNA-binding transcription factor activity"/>
    <property type="evidence" value="ECO:0007669"/>
    <property type="project" value="TreeGrafter"/>
</dbReference>
<dbReference type="InterPro" id="IPR029016">
    <property type="entry name" value="GAF-like_dom_sf"/>
</dbReference>
<evidence type="ECO:0000313" key="7">
    <source>
        <dbReference type="Proteomes" id="UP000305546"/>
    </source>
</evidence>
<dbReference type="GO" id="GO:0045892">
    <property type="term" value="P:negative regulation of DNA-templated transcription"/>
    <property type="evidence" value="ECO:0007669"/>
    <property type="project" value="TreeGrafter"/>
</dbReference>
<dbReference type="PANTHER" id="PTHR30136:SF24">
    <property type="entry name" value="HTH-TYPE TRANSCRIPTIONAL REPRESSOR ALLR"/>
    <property type="match status" value="1"/>
</dbReference>